<keyword evidence="4" id="KW-0548">Nucleotidyltransferase</keyword>
<dbReference type="Gene3D" id="3.10.10.10">
    <property type="entry name" value="HIV Type 1 Reverse Transcriptase, subunit A, domain 1"/>
    <property type="match status" value="1"/>
</dbReference>
<dbReference type="FunFam" id="3.30.420.10:FF:000032">
    <property type="entry name" value="Retrovirus-related Pol polyprotein from transposon 297-like Protein"/>
    <property type="match status" value="1"/>
</dbReference>
<feature type="domain" description="Reverse transcriptase" evidence="11">
    <location>
        <begin position="323"/>
        <end position="502"/>
    </location>
</feature>
<dbReference type="GO" id="GO:0004190">
    <property type="term" value="F:aspartic-type endopeptidase activity"/>
    <property type="evidence" value="ECO:0007669"/>
    <property type="project" value="InterPro"/>
</dbReference>
<keyword evidence="6" id="KW-0255">Endonuclease</keyword>
<dbReference type="CDD" id="cd01647">
    <property type="entry name" value="RT_LTR"/>
    <property type="match status" value="1"/>
</dbReference>
<dbReference type="GO" id="GO:0015074">
    <property type="term" value="P:DNA integration"/>
    <property type="evidence" value="ECO:0007669"/>
    <property type="project" value="InterPro"/>
</dbReference>
<dbReference type="EC" id="2.7.7.49" evidence="1"/>
<dbReference type="InterPro" id="IPR043128">
    <property type="entry name" value="Rev_trsase/Diguanyl_cyclase"/>
</dbReference>
<dbReference type="FunFam" id="1.10.340.70:FF:000001">
    <property type="entry name" value="Retrovirus-related Pol polyprotein from transposon gypsy-like Protein"/>
    <property type="match status" value="1"/>
</dbReference>
<dbReference type="Pfam" id="PF00665">
    <property type="entry name" value="rve"/>
    <property type="match status" value="1"/>
</dbReference>
<keyword evidence="3" id="KW-0808">Transferase</keyword>
<evidence type="ECO:0000256" key="1">
    <source>
        <dbReference type="ARBA" id="ARBA00012493"/>
    </source>
</evidence>
<evidence type="ECO:0000256" key="6">
    <source>
        <dbReference type="ARBA" id="ARBA00022759"/>
    </source>
</evidence>
<evidence type="ECO:0000256" key="7">
    <source>
        <dbReference type="ARBA" id="ARBA00022801"/>
    </source>
</evidence>
<dbReference type="SUPFAM" id="SSF53098">
    <property type="entry name" value="Ribonuclease H-like"/>
    <property type="match status" value="1"/>
</dbReference>
<dbReference type="GO" id="GO:0004519">
    <property type="term" value="F:endonuclease activity"/>
    <property type="evidence" value="ECO:0007669"/>
    <property type="project" value="UniProtKB-KW"/>
</dbReference>
<dbReference type="PROSITE" id="PS50878">
    <property type="entry name" value="RT_POL"/>
    <property type="match status" value="1"/>
</dbReference>
<dbReference type="FunFam" id="3.30.70.270:FF:000020">
    <property type="entry name" value="Transposon Tf2-6 polyprotein-like Protein"/>
    <property type="match status" value="1"/>
</dbReference>
<keyword evidence="10" id="KW-0472">Membrane</keyword>
<dbReference type="InterPro" id="IPR012337">
    <property type="entry name" value="RNaseH-like_sf"/>
</dbReference>
<dbReference type="Pfam" id="PF17917">
    <property type="entry name" value="RT_RNaseH"/>
    <property type="match status" value="1"/>
</dbReference>
<keyword evidence="5" id="KW-0540">Nuclease</keyword>
<dbReference type="GO" id="GO:0006508">
    <property type="term" value="P:proteolysis"/>
    <property type="evidence" value="ECO:0007669"/>
    <property type="project" value="UniProtKB-KW"/>
</dbReference>
<dbReference type="InterPro" id="IPR001969">
    <property type="entry name" value="Aspartic_peptidase_AS"/>
</dbReference>
<name>L7LVQ9_RHIPC</name>
<dbReference type="PROSITE" id="PS00141">
    <property type="entry name" value="ASP_PROTEASE"/>
    <property type="match status" value="1"/>
</dbReference>
<dbReference type="EMBL" id="GACK01009357">
    <property type="protein sequence ID" value="JAA55677.1"/>
    <property type="molecule type" value="mRNA"/>
</dbReference>
<dbReference type="InterPro" id="IPR041373">
    <property type="entry name" value="RT_RNaseH"/>
</dbReference>
<evidence type="ECO:0000313" key="13">
    <source>
        <dbReference type="EMBL" id="JAA55677.1"/>
    </source>
</evidence>
<dbReference type="InterPro" id="IPR000477">
    <property type="entry name" value="RT_dom"/>
</dbReference>
<dbReference type="Gene3D" id="1.10.340.70">
    <property type="match status" value="1"/>
</dbReference>
<reference evidence="13" key="1">
    <citation type="submission" date="2012-11" db="EMBL/GenBank/DDBJ databases">
        <authorList>
            <person name="Lucero-Rivera Y.E."/>
            <person name="Tovar-Ramirez D."/>
        </authorList>
    </citation>
    <scope>NUCLEOTIDE SEQUENCE</scope>
    <source>
        <tissue evidence="13">Salivary gland</tissue>
    </source>
</reference>
<dbReference type="InterPro" id="IPR054465">
    <property type="entry name" value="Integrase_p58-like_C"/>
</dbReference>
<protein>
    <recommendedName>
        <fullName evidence="1">RNA-directed DNA polymerase</fullName>
        <ecNumber evidence="1">2.7.7.49</ecNumber>
    </recommendedName>
</protein>
<dbReference type="FunFam" id="3.10.10.10:FF:000007">
    <property type="entry name" value="Retrovirus-related Pol polyprotein from transposon 17.6-like Protein"/>
    <property type="match status" value="1"/>
</dbReference>
<dbReference type="Pfam" id="PF00078">
    <property type="entry name" value="RVT_1"/>
    <property type="match status" value="1"/>
</dbReference>
<evidence type="ECO:0000259" key="12">
    <source>
        <dbReference type="PROSITE" id="PS50994"/>
    </source>
</evidence>
<dbReference type="Gene3D" id="3.30.420.10">
    <property type="entry name" value="Ribonuclease H-like superfamily/Ribonuclease H"/>
    <property type="match status" value="1"/>
</dbReference>
<dbReference type="InterPro" id="IPR043502">
    <property type="entry name" value="DNA/RNA_pol_sf"/>
</dbReference>
<evidence type="ECO:0000256" key="2">
    <source>
        <dbReference type="ARBA" id="ARBA00022670"/>
    </source>
</evidence>
<dbReference type="Gene3D" id="2.40.70.10">
    <property type="entry name" value="Acid Proteases"/>
    <property type="match status" value="1"/>
</dbReference>
<dbReference type="CDD" id="cd00303">
    <property type="entry name" value="retropepsin_like"/>
    <property type="match status" value="1"/>
</dbReference>
<dbReference type="InterPro" id="IPR036397">
    <property type="entry name" value="RNaseH_sf"/>
</dbReference>
<dbReference type="PANTHER" id="PTHR37984:SF5">
    <property type="entry name" value="PROTEIN NYNRIN-LIKE"/>
    <property type="match status" value="1"/>
</dbReference>
<keyword evidence="7" id="KW-0378">Hydrolase</keyword>
<dbReference type="GO" id="GO:0003964">
    <property type="term" value="F:RNA-directed DNA polymerase activity"/>
    <property type="evidence" value="ECO:0007669"/>
    <property type="project" value="UniProtKB-KW"/>
</dbReference>
<dbReference type="CDD" id="cd09274">
    <property type="entry name" value="RNase_HI_RT_Ty3"/>
    <property type="match status" value="1"/>
</dbReference>
<dbReference type="SUPFAM" id="SSF50630">
    <property type="entry name" value="Acid proteases"/>
    <property type="match status" value="1"/>
</dbReference>
<dbReference type="Pfam" id="PF22938">
    <property type="entry name" value="Integrase_p58_C"/>
    <property type="match status" value="1"/>
</dbReference>
<evidence type="ECO:0000256" key="10">
    <source>
        <dbReference type="SAM" id="Phobius"/>
    </source>
</evidence>
<keyword evidence="2" id="KW-0645">Protease</keyword>
<dbReference type="GO" id="GO:0042575">
    <property type="term" value="C:DNA polymerase complex"/>
    <property type="evidence" value="ECO:0007669"/>
    <property type="project" value="UniProtKB-ARBA"/>
</dbReference>
<feature type="domain" description="Integrase catalytic" evidence="12">
    <location>
        <begin position="863"/>
        <end position="1022"/>
    </location>
</feature>
<dbReference type="Pfam" id="PF17921">
    <property type="entry name" value="Integrase_H2C2"/>
    <property type="match status" value="1"/>
</dbReference>
<organism evidence="13">
    <name type="scientific">Rhipicephalus pulchellus</name>
    <name type="common">Yellow backed tick</name>
    <name type="synonym">Dermacentor pulchellus</name>
    <dbReference type="NCBI Taxonomy" id="72859"/>
    <lineage>
        <taxon>Eukaryota</taxon>
        <taxon>Metazoa</taxon>
        <taxon>Ecdysozoa</taxon>
        <taxon>Arthropoda</taxon>
        <taxon>Chelicerata</taxon>
        <taxon>Arachnida</taxon>
        <taxon>Acari</taxon>
        <taxon>Parasitiformes</taxon>
        <taxon>Ixodida</taxon>
        <taxon>Ixodoidea</taxon>
        <taxon>Ixodidae</taxon>
        <taxon>Rhipicephalinae</taxon>
        <taxon>Rhipicephalus</taxon>
        <taxon>Rhipicephalus</taxon>
    </lineage>
</organism>
<dbReference type="PROSITE" id="PS50994">
    <property type="entry name" value="INTEGRASE"/>
    <property type="match status" value="1"/>
</dbReference>
<dbReference type="SUPFAM" id="SSF56672">
    <property type="entry name" value="DNA/RNA polymerases"/>
    <property type="match status" value="1"/>
</dbReference>
<feature type="region of interest" description="Disordered" evidence="9">
    <location>
        <begin position="845"/>
        <end position="864"/>
    </location>
</feature>
<dbReference type="Pfam" id="PF13650">
    <property type="entry name" value="Asp_protease_2"/>
    <property type="match status" value="1"/>
</dbReference>
<feature type="transmembrane region" description="Helical" evidence="10">
    <location>
        <begin position="12"/>
        <end position="32"/>
    </location>
</feature>
<dbReference type="InterPro" id="IPR001584">
    <property type="entry name" value="Integrase_cat-core"/>
</dbReference>
<evidence type="ECO:0000256" key="8">
    <source>
        <dbReference type="ARBA" id="ARBA00022918"/>
    </source>
</evidence>
<keyword evidence="8" id="KW-0695">RNA-directed DNA polymerase</keyword>
<dbReference type="InterPro" id="IPR021109">
    <property type="entry name" value="Peptidase_aspartic_dom_sf"/>
</dbReference>
<keyword evidence="10" id="KW-0812">Transmembrane</keyword>
<sequence>MLKNKVSVWIDSVLTMALVDTGATISVMSFAFKRLLGRKVLFCWDRTDTFRGVSGELLHPVGVCSVEVSLGGHVFNAEFAVLPHATHDVILGLDFLKLCGANVDCRTGEITVDSSIPSTFMEHPPCHESALCVCMDTVVPPLSAKCVPVTCSPTTDKTFDATVEPIHFSCMKKNVMIPNCTLSVVQGRTSLWTINCSDEPTILPEGLKLAAIREQQVFSLAILTESRDSPDESNFDNVHAIDSSIMAMINKALSTNQRRELASILGKHSRVFDFAQKEDPPSFPPSRIQHRIDTACNRPIRQKPYRVSPSERKVINEQVCDMLKKNVIQESCSPWAAPVILVKKKDGSWRFCVDYRRLNAITKKDVYPLPRIDDAIDCLSSASYFSSVDLRSGYWQIPMHKEDKEKTAFVTPDGLFEFNVMPFGLCNAPATFERFMDNILRGLKWEVCMCYLDDVVIFGRTFREHNTRLDLVLDCLSKARLVLNSKKCHFGERQTLVLGHLVDKEGIRPDPAKTAAVEAFNQPRSVKELRSFLGLCSYFRRFIPGFANIAHPLTCLLQKGVRFEFTPECESAFCELKFRLTSHPILRHFDPMAPTEVHSDASAVGVGAVLVQRVDSKEHVVAYASRSLSNSERNYTVTEQECLAVVFAVQRFRSYLYGRSFTVVTDHHSLCWLVNLRDPSGRLARWTLRLQEYDFTVSYKSGRRHADADCLSRLPLPTTDCDADNFDGYIASLEQGFPDKNTFRTEQQKDSTLQQLLANGRNSSATRFCLCDGLLYKKNYSATGSRYLLVVPKSLRVSILRAMHDDPTSGHLGATRTLYRLQERFYWPKMHQTTQHYVSSCDECQRRKRPTSTPPGRLHPVPPPRTPFEQVGIDLLGPFPRSSNGNRWIVVCADHLTRYCETAAIPSATARDVCLFMLRFVILRHGPPKVVISDRGRQFTADVVEEMLRLCASSFRHSTPYHPQTNGLTERTNRTLTNMLSMYVSSDHKNWDDVLPFITYAFNTAQHETTGYSPFSLLYARRPRYTLDTIFPFLDHDDLCISETICRAEEARRLAHLRTLASQERSKLRFDRRRRHVIYEHGDLVWLWTPVRKRGLCEKLLAHYVGPYVVIDRISEVTYRVARLHANGRRAAKTELTHIARLKPFIPRETV</sequence>
<accession>L7LVQ9</accession>
<dbReference type="AlphaFoldDB" id="L7LVQ9"/>
<dbReference type="PANTHER" id="PTHR37984">
    <property type="entry name" value="PROTEIN CBG26694"/>
    <property type="match status" value="1"/>
</dbReference>
<keyword evidence="10" id="KW-1133">Transmembrane helix</keyword>
<proteinExistence type="evidence at transcript level"/>
<reference evidence="13" key="2">
    <citation type="journal article" date="2015" name="J. Proteomics">
        <title>Sexual differences in the sialomes of the zebra tick, Rhipicephalus pulchellus.</title>
        <authorList>
            <person name="Tan A.W."/>
            <person name="Francischetti I.M."/>
            <person name="Slovak M."/>
            <person name="Kini R.M."/>
            <person name="Ribeiro J.M."/>
        </authorList>
    </citation>
    <scope>NUCLEOTIDE SEQUENCE</scope>
    <source>
        <tissue evidence="13">Salivary gland</tissue>
    </source>
</reference>
<evidence type="ECO:0000259" key="11">
    <source>
        <dbReference type="PROSITE" id="PS50878"/>
    </source>
</evidence>
<dbReference type="Gene3D" id="3.30.70.270">
    <property type="match status" value="2"/>
</dbReference>
<evidence type="ECO:0000256" key="4">
    <source>
        <dbReference type="ARBA" id="ARBA00022695"/>
    </source>
</evidence>
<evidence type="ECO:0000256" key="5">
    <source>
        <dbReference type="ARBA" id="ARBA00022722"/>
    </source>
</evidence>
<dbReference type="InterPro" id="IPR041588">
    <property type="entry name" value="Integrase_H2C2"/>
</dbReference>
<dbReference type="FunFam" id="3.10.10.10:FF:000002">
    <property type="entry name" value="Retrovirus-related Pol polyprotein from transposon 17.6-like protein"/>
    <property type="match status" value="1"/>
</dbReference>
<dbReference type="GO" id="GO:0003676">
    <property type="term" value="F:nucleic acid binding"/>
    <property type="evidence" value="ECO:0007669"/>
    <property type="project" value="InterPro"/>
</dbReference>
<evidence type="ECO:0000256" key="3">
    <source>
        <dbReference type="ARBA" id="ARBA00022679"/>
    </source>
</evidence>
<evidence type="ECO:0000256" key="9">
    <source>
        <dbReference type="SAM" id="MobiDB-lite"/>
    </source>
</evidence>
<dbReference type="InterPro" id="IPR050951">
    <property type="entry name" value="Retrovirus_Pol_polyprotein"/>
</dbReference>